<name>A0A075TUD0_9LACO</name>
<keyword evidence="9" id="KW-0460">Magnesium</keyword>
<gene>
    <name evidence="11" type="ORF">WS74_0205</name>
</gene>
<dbReference type="GO" id="GO:0046872">
    <property type="term" value="F:metal ion binding"/>
    <property type="evidence" value="ECO:0007669"/>
    <property type="project" value="UniProtKB-KW"/>
</dbReference>
<dbReference type="PANTHER" id="PTHR33540:SF2">
    <property type="entry name" value="TRNA THREONYLCARBAMOYLADENOSINE BIOSYNTHESIS PROTEIN TSAE"/>
    <property type="match status" value="1"/>
</dbReference>
<dbReference type="GO" id="GO:0005524">
    <property type="term" value="F:ATP binding"/>
    <property type="evidence" value="ECO:0007669"/>
    <property type="project" value="UniProtKB-KW"/>
</dbReference>
<dbReference type="KEGG" id="wci:WS105_0204"/>
<proteinExistence type="inferred from homology"/>
<protein>
    <recommendedName>
        <fullName evidence="3">tRNA threonylcarbamoyladenosine biosynthesis protein TsaE</fullName>
    </recommendedName>
    <alternativeName>
        <fullName evidence="10">t(6)A37 threonylcarbamoyladenosine biosynthesis protein TsaE</fullName>
    </alternativeName>
</protein>
<dbReference type="STRING" id="759620.WS105_0204"/>
<evidence type="ECO:0000256" key="3">
    <source>
        <dbReference type="ARBA" id="ARBA00019010"/>
    </source>
</evidence>
<dbReference type="KEGG" id="wct:WS74_0205"/>
<dbReference type="KEGG" id="wce:WS08_0205"/>
<dbReference type="EMBL" id="CP009223">
    <property type="protein sequence ID" value="AIM62457.1"/>
    <property type="molecule type" value="Genomic_DNA"/>
</dbReference>
<evidence type="ECO:0000256" key="10">
    <source>
        <dbReference type="ARBA" id="ARBA00032441"/>
    </source>
</evidence>
<dbReference type="RefSeq" id="WP_009495432.1">
    <property type="nucleotide sequence ID" value="NZ_CP009223.1"/>
</dbReference>
<evidence type="ECO:0000256" key="6">
    <source>
        <dbReference type="ARBA" id="ARBA00022723"/>
    </source>
</evidence>
<comment type="similarity">
    <text evidence="2">Belongs to the TsaE family.</text>
</comment>
<dbReference type="NCBIfam" id="TIGR00150">
    <property type="entry name" value="T6A_YjeE"/>
    <property type="match status" value="1"/>
</dbReference>
<evidence type="ECO:0000256" key="5">
    <source>
        <dbReference type="ARBA" id="ARBA00022694"/>
    </source>
</evidence>
<keyword evidence="12" id="KW-1185">Reference proteome</keyword>
<keyword evidence="7" id="KW-0547">Nucleotide-binding</keyword>
<dbReference type="InterPro" id="IPR027417">
    <property type="entry name" value="P-loop_NTPase"/>
</dbReference>
<evidence type="ECO:0000313" key="11">
    <source>
        <dbReference type="EMBL" id="AIM62457.1"/>
    </source>
</evidence>
<comment type="subcellular location">
    <subcellularLocation>
        <location evidence="1">Cytoplasm</location>
    </subcellularLocation>
</comment>
<reference evidence="12" key="2">
    <citation type="submission" date="2014-08" db="EMBL/GenBank/DDBJ databases">
        <title>Complete genome of Weissella ceti strain WS74 isolated from diseased rainbow trout in Brazil.</title>
        <authorList>
            <person name="Figueiredo H.C.P."/>
            <person name="Leal C.A.G."/>
            <person name="Pereira F.L."/>
            <person name="Soares S.C."/>
            <person name="Dorella F.A."/>
            <person name="Carvalho A.F."/>
            <person name="Azevedo V.A.C."/>
        </authorList>
    </citation>
    <scope>NUCLEOTIDE SEQUENCE [LARGE SCALE GENOMIC DNA]</scope>
    <source>
        <strain evidence="12">WS74</strain>
    </source>
</reference>
<dbReference type="PANTHER" id="PTHR33540">
    <property type="entry name" value="TRNA THREONYLCARBAMOYLADENOSINE BIOSYNTHESIS PROTEIN TSAE"/>
    <property type="match status" value="1"/>
</dbReference>
<dbReference type="Pfam" id="PF02367">
    <property type="entry name" value="TsaE"/>
    <property type="match status" value="1"/>
</dbReference>
<sequence>MNSVEETQTVAAALASIIQPGDTLLLNGDLGAGKTTFTQGFARALGMKRPLKSPTFTLVREYQTPHFQLNHLDVYRLGEEGGADELGLNEYFNPTSVTIVEWSEFITNDLPQDYLQIDLTRLEHDIADTQRAIEITAQGVVSQQRLQELEEALDGTIH</sequence>
<dbReference type="GO" id="GO:0002949">
    <property type="term" value="P:tRNA threonylcarbamoyladenosine modification"/>
    <property type="evidence" value="ECO:0007669"/>
    <property type="project" value="InterPro"/>
</dbReference>
<keyword evidence="8 11" id="KW-0067">ATP-binding</keyword>
<keyword evidence="6" id="KW-0479">Metal-binding</keyword>
<reference evidence="11 12" key="1">
    <citation type="journal article" date="2014" name="Genome Announc.">
        <title>Complete Genome Sequences of Fish Pathogenic Weissella ceti Strains WS74 and WS105.</title>
        <authorList>
            <person name="Figueiredo H.C."/>
            <person name="Leal C.A."/>
            <person name="Dorella F.A."/>
            <person name="Carvalho A.F."/>
            <person name="Soares S.C."/>
            <person name="Pereira F.L."/>
            <person name="Azevedo V.A."/>
        </authorList>
    </citation>
    <scope>NUCLEOTIDE SEQUENCE [LARGE SCALE GENOMIC DNA]</scope>
    <source>
        <strain evidence="11 12">WS74</strain>
    </source>
</reference>
<dbReference type="AlphaFoldDB" id="A0A075TUD0"/>
<keyword evidence="5" id="KW-0819">tRNA processing</keyword>
<evidence type="ECO:0000313" key="12">
    <source>
        <dbReference type="Proteomes" id="UP000029079"/>
    </source>
</evidence>
<dbReference type="Proteomes" id="UP000029079">
    <property type="component" value="Chromosome"/>
</dbReference>
<dbReference type="InterPro" id="IPR003442">
    <property type="entry name" value="T6A_TsaE"/>
</dbReference>
<evidence type="ECO:0000256" key="8">
    <source>
        <dbReference type="ARBA" id="ARBA00022840"/>
    </source>
</evidence>
<dbReference type="Gene3D" id="3.40.50.300">
    <property type="entry name" value="P-loop containing nucleotide triphosphate hydrolases"/>
    <property type="match status" value="1"/>
</dbReference>
<keyword evidence="4" id="KW-0963">Cytoplasm</keyword>
<dbReference type="SUPFAM" id="SSF52540">
    <property type="entry name" value="P-loop containing nucleoside triphosphate hydrolases"/>
    <property type="match status" value="1"/>
</dbReference>
<organism evidence="11 12">
    <name type="scientific">Weissella ceti</name>
    <dbReference type="NCBI Taxonomy" id="759620"/>
    <lineage>
        <taxon>Bacteria</taxon>
        <taxon>Bacillati</taxon>
        <taxon>Bacillota</taxon>
        <taxon>Bacilli</taxon>
        <taxon>Lactobacillales</taxon>
        <taxon>Lactobacillaceae</taxon>
        <taxon>Weissella</taxon>
    </lineage>
</organism>
<dbReference type="GO" id="GO:0005737">
    <property type="term" value="C:cytoplasm"/>
    <property type="evidence" value="ECO:0007669"/>
    <property type="project" value="UniProtKB-SubCell"/>
</dbReference>
<evidence type="ECO:0000256" key="1">
    <source>
        <dbReference type="ARBA" id="ARBA00004496"/>
    </source>
</evidence>
<evidence type="ECO:0000256" key="2">
    <source>
        <dbReference type="ARBA" id="ARBA00007599"/>
    </source>
</evidence>
<accession>A0A075TUD0</accession>
<evidence type="ECO:0000256" key="4">
    <source>
        <dbReference type="ARBA" id="ARBA00022490"/>
    </source>
</evidence>
<evidence type="ECO:0000256" key="7">
    <source>
        <dbReference type="ARBA" id="ARBA00022741"/>
    </source>
</evidence>
<evidence type="ECO:0000256" key="9">
    <source>
        <dbReference type="ARBA" id="ARBA00022842"/>
    </source>
</evidence>